<dbReference type="KEGG" id="pex:IZT61_01295"/>
<sequence length="82" mass="9424">MRVIAELAHPDCKISIFSMNQKYIVKFEKGTFEQSYKLSELDLSGGGVNDVFAIIDEAFIATVIDRFKTMRHDFNLAYSRNQ</sequence>
<organism evidence="1 2">
    <name type="scientific">Pedobacter endophyticus</name>
    <dbReference type="NCBI Taxonomy" id="2789740"/>
    <lineage>
        <taxon>Bacteria</taxon>
        <taxon>Pseudomonadati</taxon>
        <taxon>Bacteroidota</taxon>
        <taxon>Sphingobacteriia</taxon>
        <taxon>Sphingobacteriales</taxon>
        <taxon>Sphingobacteriaceae</taxon>
        <taxon>Pedobacter</taxon>
    </lineage>
</organism>
<dbReference type="RefSeq" id="WP_196099410.1">
    <property type="nucleotide sequence ID" value="NZ_CP064939.1"/>
</dbReference>
<protein>
    <submittedName>
        <fullName evidence="1">Uncharacterized protein</fullName>
    </submittedName>
</protein>
<evidence type="ECO:0000313" key="1">
    <source>
        <dbReference type="EMBL" id="QPH39952.1"/>
    </source>
</evidence>
<dbReference type="AlphaFoldDB" id="A0A7S9PZR9"/>
<reference evidence="1 2" key="1">
    <citation type="submission" date="2020-11" db="EMBL/GenBank/DDBJ databases">
        <title>Pedobacter endophytica, an endophytic bacteria isolated form Carex pumila.</title>
        <authorList>
            <person name="Peng Y."/>
            <person name="Jiang L."/>
            <person name="Lee J."/>
        </authorList>
    </citation>
    <scope>NUCLEOTIDE SEQUENCE [LARGE SCALE GENOMIC DNA]</scope>
    <source>
        <strain evidence="1 2">JBR3-12</strain>
    </source>
</reference>
<accession>A0A7S9PZR9</accession>
<gene>
    <name evidence="1" type="ORF">IZT61_01295</name>
</gene>
<dbReference type="Proteomes" id="UP000594759">
    <property type="component" value="Chromosome"/>
</dbReference>
<dbReference type="EMBL" id="CP064939">
    <property type="protein sequence ID" value="QPH39952.1"/>
    <property type="molecule type" value="Genomic_DNA"/>
</dbReference>
<name>A0A7S9PZR9_9SPHI</name>
<evidence type="ECO:0000313" key="2">
    <source>
        <dbReference type="Proteomes" id="UP000594759"/>
    </source>
</evidence>
<keyword evidence="2" id="KW-1185">Reference proteome</keyword>
<proteinExistence type="predicted"/>